<dbReference type="Proteomes" id="UP000001805">
    <property type="component" value="Chromosome 2, Linkage Group V"/>
</dbReference>
<dbReference type="OMA" id="HDGHEAN"/>
<dbReference type="EMBL" id="CM002240">
    <property type="protein sequence ID" value="EAA29151.1"/>
    <property type="molecule type" value="Genomic_DNA"/>
</dbReference>
<dbReference type="PANTHER" id="PTHR37048">
    <property type="entry name" value="QUESTIONABLE PROTEIN"/>
    <property type="match status" value="1"/>
</dbReference>
<sequence length="324" mass="35726">MAPTEKNVEEVLGQIDETKAVLTANPSALAGTKRRRFDDDDGDEGAGTKRIRVGDDADNGNAIPTSTNINIGRVSDDEDLPQPSHSSLAPQTSISGPINPTSRHDGHEANDLEKPLLALQSSNELTCRDEDLAGRILWAGPKAVRDLPRGPLDKKKGLPPHPALIMSPKVKEDGTVDFLVLTSFQDNSLLKRFPGNSEEAVKARSYFLPIEGALETEPHPDDPVRNFMVKTTKKPHNQKATSFVNTTLMRNVAFDLLVAYKDGGLFAQDYSIDEASFHKLEEFMTNRPPLEESLIEYMMKDPNNEGAGKKRKRPKKPKTHNAEN</sequence>
<dbReference type="KEGG" id="ncr:NCU07801"/>
<dbReference type="HOGENOM" id="CLU_934357_0_0_1"/>
<reference evidence="2 3" key="1">
    <citation type="journal article" date="2003" name="Nature">
        <title>The genome sequence of the filamentous fungus Neurospora crassa.</title>
        <authorList>
            <person name="Galagan J.E."/>
            <person name="Calvo S.E."/>
            <person name="Borkovich K.A."/>
            <person name="Selker E.U."/>
            <person name="Read N.D."/>
            <person name="Jaffe D."/>
            <person name="FitzHugh W."/>
            <person name="Ma L.J."/>
            <person name="Smirnov S."/>
            <person name="Purcell S."/>
            <person name="Rehman B."/>
            <person name="Elkins T."/>
            <person name="Engels R."/>
            <person name="Wang S."/>
            <person name="Nielsen C.B."/>
            <person name="Butler J."/>
            <person name="Endrizzi M."/>
            <person name="Qui D."/>
            <person name="Ianakiev P."/>
            <person name="Bell-Pedersen D."/>
            <person name="Nelson M.A."/>
            <person name="Werner-Washburne M."/>
            <person name="Selitrennikoff C.P."/>
            <person name="Kinsey J.A."/>
            <person name="Braun E.L."/>
            <person name="Zelter A."/>
            <person name="Schulte U."/>
            <person name="Kothe G.O."/>
            <person name="Jedd G."/>
            <person name="Mewes W."/>
            <person name="Staben C."/>
            <person name="Marcotte E."/>
            <person name="Greenberg D."/>
            <person name="Roy A."/>
            <person name="Foley K."/>
            <person name="Naylor J."/>
            <person name="Stange-Thomann N."/>
            <person name="Barrett R."/>
            <person name="Gnerre S."/>
            <person name="Kamal M."/>
            <person name="Kamvysselis M."/>
            <person name="Mauceli E."/>
            <person name="Bielke C."/>
            <person name="Rudd S."/>
            <person name="Frishman D."/>
            <person name="Krystofova S."/>
            <person name="Rasmussen C."/>
            <person name="Metzenberg R.L."/>
            <person name="Perkins D.D."/>
            <person name="Kroken S."/>
            <person name="Cogoni C."/>
            <person name="Macino G."/>
            <person name="Catcheside D."/>
            <person name="Li W."/>
            <person name="Pratt R.J."/>
            <person name="Osmani S.A."/>
            <person name="DeSouza C.P."/>
            <person name="Glass L."/>
            <person name="Orbach M.J."/>
            <person name="Berglund J.A."/>
            <person name="Voelker R."/>
            <person name="Yarden O."/>
            <person name="Plamann M."/>
            <person name="Seiler S."/>
            <person name="Dunlap J."/>
            <person name="Radford A."/>
            <person name="Aramayo R."/>
            <person name="Natvig D.O."/>
            <person name="Alex L.A."/>
            <person name="Mannhaupt G."/>
            <person name="Ebbole D.J."/>
            <person name="Freitag M."/>
            <person name="Paulsen I."/>
            <person name="Sachs M.S."/>
            <person name="Lander E.S."/>
            <person name="Nusbaum C."/>
            <person name="Birren B."/>
        </authorList>
    </citation>
    <scope>NUCLEOTIDE SEQUENCE [LARGE SCALE GENOMIC DNA]</scope>
    <source>
        <strain evidence="3">ATCC 24698 / 74-OR23-1A / CBS 708.71 / DSM 1257 / FGSC 987</strain>
    </source>
</reference>
<evidence type="ECO:0000313" key="2">
    <source>
        <dbReference type="EMBL" id="EAA29151.1"/>
    </source>
</evidence>
<dbReference type="AlphaFoldDB" id="Q7S1C7"/>
<feature type="compositionally biased region" description="Polar residues" evidence="1">
    <location>
        <begin position="83"/>
        <end position="101"/>
    </location>
</feature>
<feature type="compositionally biased region" description="Basic residues" evidence="1">
    <location>
        <begin position="309"/>
        <end position="324"/>
    </location>
</feature>
<dbReference type="OrthoDB" id="3537171at2759"/>
<evidence type="ECO:0000256" key="1">
    <source>
        <dbReference type="SAM" id="MobiDB-lite"/>
    </source>
</evidence>
<dbReference type="STRING" id="367110.Q7S1C7"/>
<protein>
    <submittedName>
        <fullName evidence="2">Uncharacterized protein</fullName>
    </submittedName>
</protein>
<dbReference type="PANTHER" id="PTHR37048:SF2">
    <property type="entry name" value="QUESTIONABLE PROTEIN"/>
    <property type="match status" value="1"/>
</dbReference>
<proteinExistence type="predicted"/>
<keyword evidence="3" id="KW-1185">Reference proteome</keyword>
<feature type="region of interest" description="Disordered" evidence="1">
    <location>
        <begin position="299"/>
        <end position="324"/>
    </location>
</feature>
<feature type="region of interest" description="Disordered" evidence="1">
    <location>
        <begin position="22"/>
        <end position="108"/>
    </location>
</feature>
<dbReference type="PaxDb" id="5141-EFNCRP00000007953"/>
<gene>
    <name evidence="2" type="ORF">NCU07801</name>
</gene>
<dbReference type="InParanoid" id="Q7S1C7"/>
<dbReference type="RefSeq" id="XP_958387.1">
    <property type="nucleotide sequence ID" value="XM_953294.1"/>
</dbReference>
<organism evidence="2 3">
    <name type="scientific">Neurospora crassa (strain ATCC 24698 / 74-OR23-1A / CBS 708.71 / DSM 1257 / FGSC 987)</name>
    <dbReference type="NCBI Taxonomy" id="367110"/>
    <lineage>
        <taxon>Eukaryota</taxon>
        <taxon>Fungi</taxon>
        <taxon>Dikarya</taxon>
        <taxon>Ascomycota</taxon>
        <taxon>Pezizomycotina</taxon>
        <taxon>Sordariomycetes</taxon>
        <taxon>Sordariomycetidae</taxon>
        <taxon>Sordariales</taxon>
        <taxon>Sordariaceae</taxon>
        <taxon>Neurospora</taxon>
    </lineage>
</organism>
<dbReference type="VEuPathDB" id="FungiDB:NCU07801"/>
<evidence type="ECO:0000313" key="3">
    <source>
        <dbReference type="Proteomes" id="UP000001805"/>
    </source>
</evidence>
<accession>Q7S1C7</accession>
<name>Q7S1C7_NEUCR</name>
<dbReference type="GeneID" id="3874534"/>